<dbReference type="CTD" id="20241879"/>
<dbReference type="Gene3D" id="2.60.120.740">
    <property type="match status" value="1"/>
</dbReference>
<proteinExistence type="predicted"/>
<dbReference type="OrthoDB" id="6124691at2759"/>
<accession>V4AGF9</accession>
<dbReference type="InterPro" id="IPR043159">
    <property type="entry name" value="Lectin_gal-bd_sf"/>
</dbReference>
<dbReference type="Proteomes" id="UP000030746">
    <property type="component" value="Unassembled WGS sequence"/>
</dbReference>
<dbReference type="CDD" id="cd22823">
    <property type="entry name" value="Gal_Rha_Lectin"/>
    <property type="match status" value="1"/>
</dbReference>
<feature type="compositionally biased region" description="Polar residues" evidence="1">
    <location>
        <begin position="543"/>
        <end position="556"/>
    </location>
</feature>
<keyword evidence="2" id="KW-1133">Transmembrane helix</keyword>
<keyword evidence="2" id="KW-0812">Transmembrane</keyword>
<dbReference type="OMA" id="VCVNDTF"/>
<sequence length="604" mass="66139">MDVDLLKFIWKLDILGLSLFICLLSVIQGSDGFILEKTVSVCNGPCAKVSLTCPPEHGIAIREALFGVHPNGPTCPATTNCDRIQSDICCEKTPSTDCILPYPVERLEPLHKGCSGKEKCEVDIVGNQDLAKVCNTGSSTPQPNTTYTILDYVCINDTFTADFCSEQTITVSGRTVFAVFDAKSAQTRSSSRVCTCVAHSTTWPIENPISVFVVDIRLNQLESTQCSDSMVSISAGKTIKDINCKSVHDPGFPYPFVSVLNSTTVALAQLVLHDETPEYVWLGFEASLDDEIRVSCGLHGWKNGFEGTGITVSPLSPNGNQQVQPPTDDSAAEDLGYPLVVVIGGFLGGALLTFIITMIILLAIRKRNTKPKPSASVEPDLIEPYATIEPAPAPRPKKAAKKSIKVDEHVVFEEPVINYADPWDVRTTMNNMADGEFPNAVYVDASDVRNKKKADKQKSRELPVVNAGSEYVDASAVRKKKIQDQNSSAEKDVEFREKISAKVKKTGEYDRLSREKERDCPTPPGYSHLKGVYMDIEKDDSIESNSQPDESIYENSDTIRRGKTGKLALPVDKHNDSDGGSDSSHNRNPHMSHYELAMALKAKQ</sequence>
<feature type="compositionally biased region" description="Basic and acidic residues" evidence="1">
    <location>
        <begin position="506"/>
        <end position="520"/>
    </location>
</feature>
<protein>
    <submittedName>
        <fullName evidence="3">Uncharacterized protein</fullName>
    </submittedName>
</protein>
<evidence type="ECO:0000256" key="1">
    <source>
        <dbReference type="SAM" id="MobiDB-lite"/>
    </source>
</evidence>
<dbReference type="KEGG" id="lgi:LOTGIDRAFT_171732"/>
<name>V4AGF9_LOTGI</name>
<dbReference type="RefSeq" id="XP_009046179.1">
    <property type="nucleotide sequence ID" value="XM_009047931.1"/>
</dbReference>
<keyword evidence="4" id="KW-1185">Reference proteome</keyword>
<evidence type="ECO:0000313" key="3">
    <source>
        <dbReference type="EMBL" id="ESP03129.1"/>
    </source>
</evidence>
<dbReference type="HOGENOM" id="CLU_452199_0_0_1"/>
<dbReference type="GeneID" id="20241879"/>
<evidence type="ECO:0000256" key="2">
    <source>
        <dbReference type="SAM" id="Phobius"/>
    </source>
</evidence>
<dbReference type="AlphaFoldDB" id="V4AGF9"/>
<evidence type="ECO:0000313" key="4">
    <source>
        <dbReference type="Proteomes" id="UP000030746"/>
    </source>
</evidence>
<reference evidence="3 4" key="1">
    <citation type="journal article" date="2013" name="Nature">
        <title>Insights into bilaterian evolution from three spiralian genomes.</title>
        <authorList>
            <person name="Simakov O."/>
            <person name="Marletaz F."/>
            <person name="Cho S.J."/>
            <person name="Edsinger-Gonzales E."/>
            <person name="Havlak P."/>
            <person name="Hellsten U."/>
            <person name="Kuo D.H."/>
            <person name="Larsson T."/>
            <person name="Lv J."/>
            <person name="Arendt D."/>
            <person name="Savage R."/>
            <person name="Osoegawa K."/>
            <person name="de Jong P."/>
            <person name="Grimwood J."/>
            <person name="Chapman J.A."/>
            <person name="Shapiro H."/>
            <person name="Aerts A."/>
            <person name="Otillar R.P."/>
            <person name="Terry A.Y."/>
            <person name="Boore J.L."/>
            <person name="Grigoriev I.V."/>
            <person name="Lindberg D.R."/>
            <person name="Seaver E.C."/>
            <person name="Weisblat D.A."/>
            <person name="Putnam N.H."/>
            <person name="Rokhsar D.S."/>
        </authorList>
    </citation>
    <scope>NUCLEOTIDE SEQUENCE [LARGE SCALE GENOMIC DNA]</scope>
</reference>
<feature type="region of interest" description="Disordered" evidence="1">
    <location>
        <begin position="506"/>
        <end position="604"/>
    </location>
</feature>
<keyword evidence="2" id="KW-0472">Membrane</keyword>
<organism evidence="3 4">
    <name type="scientific">Lottia gigantea</name>
    <name type="common">Giant owl limpet</name>
    <dbReference type="NCBI Taxonomy" id="225164"/>
    <lineage>
        <taxon>Eukaryota</taxon>
        <taxon>Metazoa</taxon>
        <taxon>Spiralia</taxon>
        <taxon>Lophotrochozoa</taxon>
        <taxon>Mollusca</taxon>
        <taxon>Gastropoda</taxon>
        <taxon>Patellogastropoda</taxon>
        <taxon>Lottioidea</taxon>
        <taxon>Lottiidae</taxon>
        <taxon>Lottia</taxon>
    </lineage>
</organism>
<feature type="transmembrane region" description="Helical" evidence="2">
    <location>
        <begin position="335"/>
        <end position="364"/>
    </location>
</feature>
<gene>
    <name evidence="3" type="ORF">LOTGIDRAFT_171732</name>
</gene>
<dbReference type="EMBL" id="KB200109">
    <property type="protein sequence ID" value="ESP03129.1"/>
    <property type="molecule type" value="Genomic_DNA"/>
</dbReference>